<evidence type="ECO:0000313" key="1">
    <source>
        <dbReference type="EMBL" id="GIY62642.1"/>
    </source>
</evidence>
<name>A0AAV4UXL2_9ARAC</name>
<dbReference type="AlphaFoldDB" id="A0AAV4UXL2"/>
<keyword evidence="2" id="KW-1185">Reference proteome</keyword>
<proteinExistence type="predicted"/>
<dbReference type="Proteomes" id="UP001054837">
    <property type="component" value="Unassembled WGS sequence"/>
</dbReference>
<reference evidence="1 2" key="1">
    <citation type="submission" date="2021-06" db="EMBL/GenBank/DDBJ databases">
        <title>Caerostris darwini draft genome.</title>
        <authorList>
            <person name="Kono N."/>
            <person name="Arakawa K."/>
        </authorList>
    </citation>
    <scope>NUCLEOTIDE SEQUENCE [LARGE SCALE GENOMIC DNA]</scope>
</reference>
<accession>A0AAV4UXL2</accession>
<dbReference type="EMBL" id="BPLQ01012110">
    <property type="protein sequence ID" value="GIY62642.1"/>
    <property type="molecule type" value="Genomic_DNA"/>
</dbReference>
<sequence>MQIPDALSPTKRATTYVTQQKSLTGTISAKISLSLRILATDVRKLVRITKRNGKIKNQRQTHESFSNEQKNFHGIVFVSANITLFFPSPAH</sequence>
<organism evidence="1 2">
    <name type="scientific">Caerostris darwini</name>
    <dbReference type="NCBI Taxonomy" id="1538125"/>
    <lineage>
        <taxon>Eukaryota</taxon>
        <taxon>Metazoa</taxon>
        <taxon>Ecdysozoa</taxon>
        <taxon>Arthropoda</taxon>
        <taxon>Chelicerata</taxon>
        <taxon>Arachnida</taxon>
        <taxon>Araneae</taxon>
        <taxon>Araneomorphae</taxon>
        <taxon>Entelegynae</taxon>
        <taxon>Araneoidea</taxon>
        <taxon>Araneidae</taxon>
        <taxon>Caerostris</taxon>
    </lineage>
</organism>
<gene>
    <name evidence="1" type="ORF">CDAR_389421</name>
</gene>
<comment type="caution">
    <text evidence="1">The sequence shown here is derived from an EMBL/GenBank/DDBJ whole genome shotgun (WGS) entry which is preliminary data.</text>
</comment>
<evidence type="ECO:0000313" key="2">
    <source>
        <dbReference type="Proteomes" id="UP001054837"/>
    </source>
</evidence>
<protein>
    <submittedName>
        <fullName evidence="1">Uncharacterized protein</fullName>
    </submittedName>
</protein>